<dbReference type="Proteomes" id="UP000265520">
    <property type="component" value="Unassembled WGS sequence"/>
</dbReference>
<name>A0A392PH75_9FABA</name>
<dbReference type="AlphaFoldDB" id="A0A392PH75"/>
<accession>A0A392PH75</accession>
<organism evidence="1 2">
    <name type="scientific">Trifolium medium</name>
    <dbReference type="NCBI Taxonomy" id="97028"/>
    <lineage>
        <taxon>Eukaryota</taxon>
        <taxon>Viridiplantae</taxon>
        <taxon>Streptophyta</taxon>
        <taxon>Embryophyta</taxon>
        <taxon>Tracheophyta</taxon>
        <taxon>Spermatophyta</taxon>
        <taxon>Magnoliopsida</taxon>
        <taxon>eudicotyledons</taxon>
        <taxon>Gunneridae</taxon>
        <taxon>Pentapetalae</taxon>
        <taxon>rosids</taxon>
        <taxon>fabids</taxon>
        <taxon>Fabales</taxon>
        <taxon>Fabaceae</taxon>
        <taxon>Papilionoideae</taxon>
        <taxon>50 kb inversion clade</taxon>
        <taxon>NPAAA clade</taxon>
        <taxon>Hologalegina</taxon>
        <taxon>IRL clade</taxon>
        <taxon>Trifolieae</taxon>
        <taxon>Trifolium</taxon>
    </lineage>
</organism>
<comment type="caution">
    <text evidence="1">The sequence shown here is derived from an EMBL/GenBank/DDBJ whole genome shotgun (WGS) entry which is preliminary data.</text>
</comment>
<dbReference type="EMBL" id="LXQA010075472">
    <property type="protein sequence ID" value="MCI10235.1"/>
    <property type="molecule type" value="Genomic_DNA"/>
</dbReference>
<evidence type="ECO:0000313" key="2">
    <source>
        <dbReference type="Proteomes" id="UP000265520"/>
    </source>
</evidence>
<keyword evidence="2" id="KW-1185">Reference proteome</keyword>
<proteinExistence type="predicted"/>
<sequence length="153" mass="16548">MIGDDSTSLHVITCKSVLSFARRAGIARALRADQEKKGAASANCASRKCFSALRRLADDWFGKSSVSCALRRCAGAARRSARMKHQGPSAICASRRFIWRVAHLHGSSRALRRTAKKAHNQGTSSKIPVKIQAPSIMIPPSSPIAIPTSIMYC</sequence>
<protein>
    <submittedName>
        <fullName evidence="1">Uncharacterized protein</fullName>
    </submittedName>
</protein>
<reference evidence="1 2" key="1">
    <citation type="journal article" date="2018" name="Front. Plant Sci.">
        <title>Red Clover (Trifolium pratense) and Zigzag Clover (T. medium) - A Picture of Genomic Similarities and Differences.</title>
        <authorList>
            <person name="Dluhosova J."/>
            <person name="Istvanek J."/>
            <person name="Nedelnik J."/>
            <person name="Repkova J."/>
        </authorList>
    </citation>
    <scope>NUCLEOTIDE SEQUENCE [LARGE SCALE GENOMIC DNA]</scope>
    <source>
        <strain evidence="2">cv. 10/8</strain>
        <tissue evidence="1">Leaf</tissue>
    </source>
</reference>
<evidence type="ECO:0000313" key="1">
    <source>
        <dbReference type="EMBL" id="MCI10235.1"/>
    </source>
</evidence>